<dbReference type="PROSITE" id="PS00211">
    <property type="entry name" value="ABC_TRANSPORTER_1"/>
    <property type="match status" value="1"/>
</dbReference>
<dbReference type="CDD" id="cd03301">
    <property type="entry name" value="ABC_MalK_N"/>
    <property type="match status" value="1"/>
</dbReference>
<name>A0A396RU02_9SPHN</name>
<dbReference type="OrthoDB" id="9802264at2"/>
<evidence type="ECO:0000256" key="4">
    <source>
        <dbReference type="ARBA" id="ARBA00022840"/>
    </source>
</evidence>
<protein>
    <submittedName>
        <fullName evidence="7">sn-glycerol-3-phosphate ABC transporter ATP-binding protein UgpC</fullName>
    </submittedName>
</protein>
<dbReference type="Proteomes" id="UP000266693">
    <property type="component" value="Unassembled WGS sequence"/>
</dbReference>
<dbReference type="NCBIfam" id="NF008653">
    <property type="entry name" value="PRK11650.1"/>
    <property type="match status" value="1"/>
</dbReference>
<proteinExistence type="inferred from homology"/>
<dbReference type="InterPro" id="IPR017871">
    <property type="entry name" value="ABC_transporter-like_CS"/>
</dbReference>
<dbReference type="GO" id="GO:0055052">
    <property type="term" value="C:ATP-binding cassette (ABC) transporter complex, substrate-binding subunit-containing"/>
    <property type="evidence" value="ECO:0007669"/>
    <property type="project" value="TreeGrafter"/>
</dbReference>
<evidence type="ECO:0000313" key="8">
    <source>
        <dbReference type="Proteomes" id="UP000266693"/>
    </source>
</evidence>
<keyword evidence="4 7" id="KW-0067">ATP-binding</keyword>
<keyword evidence="8" id="KW-1185">Reference proteome</keyword>
<dbReference type="InterPro" id="IPR003439">
    <property type="entry name" value="ABC_transporter-like_ATP-bd"/>
</dbReference>
<keyword evidence="2" id="KW-0813">Transport</keyword>
<keyword evidence="3" id="KW-0547">Nucleotide-binding</keyword>
<dbReference type="InterPro" id="IPR008995">
    <property type="entry name" value="Mo/tungstate-bd_C_term_dom"/>
</dbReference>
<organism evidence="7 8">
    <name type="scientific">Sphingomonas gilva</name>
    <dbReference type="NCBI Taxonomy" id="2305907"/>
    <lineage>
        <taxon>Bacteria</taxon>
        <taxon>Pseudomonadati</taxon>
        <taxon>Pseudomonadota</taxon>
        <taxon>Alphaproteobacteria</taxon>
        <taxon>Sphingomonadales</taxon>
        <taxon>Sphingomonadaceae</taxon>
        <taxon>Sphingomonas</taxon>
    </lineage>
</organism>
<evidence type="ECO:0000259" key="6">
    <source>
        <dbReference type="PROSITE" id="PS50893"/>
    </source>
</evidence>
<dbReference type="Pfam" id="PF08402">
    <property type="entry name" value="TOBE_2"/>
    <property type="match status" value="1"/>
</dbReference>
<dbReference type="PANTHER" id="PTHR43875">
    <property type="entry name" value="MALTODEXTRIN IMPORT ATP-BINDING PROTEIN MSMX"/>
    <property type="match status" value="1"/>
</dbReference>
<dbReference type="EMBL" id="QWLV01000001">
    <property type="protein sequence ID" value="RHW18922.1"/>
    <property type="molecule type" value="Genomic_DNA"/>
</dbReference>
<dbReference type="SMART" id="SM00382">
    <property type="entry name" value="AAA"/>
    <property type="match status" value="1"/>
</dbReference>
<gene>
    <name evidence="7" type="primary">ugpC</name>
    <name evidence="7" type="ORF">D1610_01920</name>
</gene>
<evidence type="ECO:0000256" key="5">
    <source>
        <dbReference type="SAM" id="MobiDB-lite"/>
    </source>
</evidence>
<feature type="region of interest" description="Disordered" evidence="5">
    <location>
        <begin position="17"/>
        <end position="38"/>
    </location>
</feature>
<dbReference type="GO" id="GO:1990060">
    <property type="term" value="C:maltose transport complex"/>
    <property type="evidence" value="ECO:0007669"/>
    <property type="project" value="TreeGrafter"/>
</dbReference>
<feature type="domain" description="ABC transporter" evidence="6">
    <location>
        <begin position="56"/>
        <end position="286"/>
    </location>
</feature>
<accession>A0A396RU02</accession>
<dbReference type="InterPro" id="IPR003593">
    <property type="entry name" value="AAA+_ATPase"/>
</dbReference>
<sequence>MISPWLRRLHYRQANGYDQGSKDLSGPRRSNHPLTSEGWDRITQTNNVSEDSLAGVTLTGVSKRFGGVAVIRNLSLDIAAREFVVFLGPSGCGKSTLLRMIAGLETVDEGEIRIGDRRVDTLPPGERGVAMVFQHYALYPHMTIRDNMAFGLRNIGTAADEIAARVEAAAQSLEIGHLLDRKPGQLSGGQRQRVAIARAIVKQPELFLFDEPLSNLDAALRVRTRLELAQLHQRLGTTMIFVTHDQVEAMTLADRIVVLNDGRVEQVGTPMDIYLRPASLFVATFVGSPTINLLPGKVSDAGGATLVTLADGTKLQTAVSMAGLAPGDTTIGLRAEHVRVAEGGAVEARARVVERLGERTLVHVELADGSPLVAEDAGISQARAGDTVRLAINAAAAHLFDADGRGHHAAG</sequence>
<dbReference type="GO" id="GO:0016887">
    <property type="term" value="F:ATP hydrolysis activity"/>
    <property type="evidence" value="ECO:0007669"/>
    <property type="project" value="InterPro"/>
</dbReference>
<dbReference type="Pfam" id="PF00005">
    <property type="entry name" value="ABC_tran"/>
    <property type="match status" value="1"/>
</dbReference>
<dbReference type="InterPro" id="IPR047641">
    <property type="entry name" value="ABC_transpr_MalK/UgpC-like"/>
</dbReference>
<dbReference type="InterPro" id="IPR012340">
    <property type="entry name" value="NA-bd_OB-fold"/>
</dbReference>
<comment type="similarity">
    <text evidence="1">Belongs to the ABC transporter superfamily.</text>
</comment>
<dbReference type="PROSITE" id="PS50893">
    <property type="entry name" value="ABC_TRANSPORTER_2"/>
    <property type="match status" value="1"/>
</dbReference>
<evidence type="ECO:0000256" key="3">
    <source>
        <dbReference type="ARBA" id="ARBA00022741"/>
    </source>
</evidence>
<reference evidence="7 8" key="1">
    <citation type="submission" date="2018-08" db="EMBL/GenBank/DDBJ databases">
        <title>The multiple taxonomic identification of Sphingomonas gilva.</title>
        <authorList>
            <person name="Zhu D."/>
            <person name="Zheng S."/>
        </authorList>
    </citation>
    <scope>NUCLEOTIDE SEQUENCE [LARGE SCALE GENOMIC DNA]</scope>
    <source>
        <strain evidence="7 8">ZDH117</strain>
    </source>
</reference>
<evidence type="ECO:0000313" key="7">
    <source>
        <dbReference type="EMBL" id="RHW18922.1"/>
    </source>
</evidence>
<dbReference type="Gene3D" id="2.40.50.140">
    <property type="entry name" value="Nucleic acid-binding proteins"/>
    <property type="match status" value="1"/>
</dbReference>
<dbReference type="SUPFAM" id="SSF50331">
    <property type="entry name" value="MOP-like"/>
    <property type="match status" value="1"/>
</dbReference>
<dbReference type="InterPro" id="IPR027417">
    <property type="entry name" value="P-loop_NTPase"/>
</dbReference>
<dbReference type="InterPro" id="IPR015855">
    <property type="entry name" value="ABC_transpr_MalK-like"/>
</dbReference>
<dbReference type="AlphaFoldDB" id="A0A396RU02"/>
<evidence type="ECO:0000256" key="1">
    <source>
        <dbReference type="ARBA" id="ARBA00005417"/>
    </source>
</evidence>
<dbReference type="InterPro" id="IPR013611">
    <property type="entry name" value="Transp-assoc_OB_typ2"/>
</dbReference>
<dbReference type="SUPFAM" id="SSF52540">
    <property type="entry name" value="P-loop containing nucleoside triphosphate hydrolases"/>
    <property type="match status" value="1"/>
</dbReference>
<evidence type="ECO:0000256" key="2">
    <source>
        <dbReference type="ARBA" id="ARBA00022448"/>
    </source>
</evidence>
<dbReference type="GO" id="GO:0015423">
    <property type="term" value="F:ABC-type maltose transporter activity"/>
    <property type="evidence" value="ECO:0007669"/>
    <property type="project" value="TreeGrafter"/>
</dbReference>
<dbReference type="Gene3D" id="2.40.50.100">
    <property type="match status" value="1"/>
</dbReference>
<dbReference type="FunFam" id="3.40.50.300:FF:000042">
    <property type="entry name" value="Maltose/maltodextrin ABC transporter, ATP-binding protein"/>
    <property type="match status" value="1"/>
</dbReference>
<dbReference type="Gene3D" id="3.40.50.300">
    <property type="entry name" value="P-loop containing nucleotide triphosphate hydrolases"/>
    <property type="match status" value="1"/>
</dbReference>
<dbReference type="PANTHER" id="PTHR43875:SF3">
    <property type="entry name" value="MALTOSE_MALTODEXTRIN IMPORT ATP-BINDING PROTEIN MALK"/>
    <property type="match status" value="1"/>
</dbReference>
<dbReference type="GO" id="GO:0005524">
    <property type="term" value="F:ATP binding"/>
    <property type="evidence" value="ECO:0007669"/>
    <property type="project" value="UniProtKB-KW"/>
</dbReference>
<comment type="caution">
    <text evidence="7">The sequence shown here is derived from an EMBL/GenBank/DDBJ whole genome shotgun (WGS) entry which is preliminary data.</text>
</comment>